<dbReference type="InterPro" id="IPR036291">
    <property type="entry name" value="NAD(P)-bd_dom_sf"/>
</dbReference>
<dbReference type="Pfam" id="PF08338">
    <property type="entry name" value="DUF1731"/>
    <property type="match status" value="1"/>
</dbReference>
<name>A0ABZ0S654_9BACI</name>
<dbReference type="CDD" id="cd05242">
    <property type="entry name" value="SDR_a8"/>
    <property type="match status" value="1"/>
</dbReference>
<dbReference type="InterPro" id="IPR013549">
    <property type="entry name" value="DUF1731"/>
</dbReference>
<dbReference type="Pfam" id="PF01370">
    <property type="entry name" value="Epimerase"/>
    <property type="match status" value="1"/>
</dbReference>
<proteinExistence type="inferred from homology"/>
<dbReference type="InterPro" id="IPR001509">
    <property type="entry name" value="Epimerase_deHydtase"/>
</dbReference>
<evidence type="ECO:0000259" key="2">
    <source>
        <dbReference type="Pfam" id="PF01370"/>
    </source>
</evidence>
<feature type="domain" description="NAD-dependent epimerase/dehydratase" evidence="2">
    <location>
        <begin position="3"/>
        <end position="213"/>
    </location>
</feature>
<dbReference type="InterPro" id="IPR010099">
    <property type="entry name" value="SDR39U1"/>
</dbReference>
<keyword evidence="5" id="KW-1185">Reference proteome</keyword>
<evidence type="ECO:0000256" key="1">
    <source>
        <dbReference type="ARBA" id="ARBA00009353"/>
    </source>
</evidence>
<dbReference type="Proteomes" id="UP001322664">
    <property type="component" value="Chromosome"/>
</dbReference>
<reference evidence="4 5" key="1">
    <citation type="submission" date="2023-09" db="EMBL/GenBank/DDBJ databases">
        <authorList>
            <person name="Page C.A."/>
            <person name="Perez-Diaz I.M."/>
        </authorList>
    </citation>
    <scope>NUCLEOTIDE SEQUENCE [LARGE SCALE GENOMIC DNA]</scope>
    <source>
        <strain evidence="4 5">Ll15</strain>
    </source>
</reference>
<evidence type="ECO:0000313" key="5">
    <source>
        <dbReference type="Proteomes" id="UP001322664"/>
    </source>
</evidence>
<accession>A0ABZ0S654</accession>
<dbReference type="EMBL" id="CP137624">
    <property type="protein sequence ID" value="WPK13787.1"/>
    <property type="molecule type" value="Genomic_DNA"/>
</dbReference>
<gene>
    <name evidence="4" type="ORF">R6U77_09035</name>
</gene>
<dbReference type="Gene3D" id="3.40.50.720">
    <property type="entry name" value="NAD(P)-binding Rossmann-like Domain"/>
    <property type="match status" value="1"/>
</dbReference>
<evidence type="ECO:0000313" key="4">
    <source>
        <dbReference type="EMBL" id="WPK13787.1"/>
    </source>
</evidence>
<evidence type="ECO:0000259" key="3">
    <source>
        <dbReference type="Pfam" id="PF08338"/>
    </source>
</evidence>
<comment type="similarity">
    <text evidence="1">Belongs to the NAD(P)-dependent epimerase/dehydratase family. SDR39U1 subfamily.</text>
</comment>
<dbReference type="SUPFAM" id="SSF51735">
    <property type="entry name" value="NAD(P)-binding Rossmann-fold domains"/>
    <property type="match status" value="1"/>
</dbReference>
<dbReference type="PANTHER" id="PTHR11092">
    <property type="entry name" value="SUGAR NUCLEOTIDE EPIMERASE RELATED"/>
    <property type="match status" value="1"/>
</dbReference>
<dbReference type="PANTHER" id="PTHR11092:SF0">
    <property type="entry name" value="EPIMERASE FAMILY PROTEIN SDR39U1"/>
    <property type="match status" value="1"/>
</dbReference>
<protein>
    <submittedName>
        <fullName evidence="4">TIGR01777 family oxidoreductase</fullName>
    </submittedName>
</protein>
<organism evidence="4 5">
    <name type="scientific">Lysinibacillus louembei</name>
    <dbReference type="NCBI Taxonomy" id="1470088"/>
    <lineage>
        <taxon>Bacteria</taxon>
        <taxon>Bacillati</taxon>
        <taxon>Bacillota</taxon>
        <taxon>Bacilli</taxon>
        <taxon>Bacillales</taxon>
        <taxon>Bacillaceae</taxon>
        <taxon>Lysinibacillus</taxon>
    </lineage>
</organism>
<dbReference type="RefSeq" id="WP_319838231.1">
    <property type="nucleotide sequence ID" value="NZ_CP137624.1"/>
</dbReference>
<sequence length="296" mass="32624">MKIAIAGGTGLVGRALTNLLREQGHEPIILTRGQPQNARYVQWLHGTLPLEQLDGIDAFVNLAGVSLNDRRWTSEQKEAIYNSRMTATEEMLRIVTQLSTPPQVIVNASAVGIYPISTTATYNETSTQRANDFLGKTVADWEQKALRAKELGIRTCLARFGVILDTDAGALPLITLPYKMFVGGTVGSGKQWLSWIHIHDVARAILYAIETPSLEGAINFAAPHAERMKSFGKTVSRILNRPHWLPVPNFALQLALGEKSVLVLEGQHVVPEKLLAAGFTFQFPTLEEALRDLYKS</sequence>
<dbReference type="NCBIfam" id="TIGR01777">
    <property type="entry name" value="yfcH"/>
    <property type="match status" value="1"/>
</dbReference>
<feature type="domain" description="DUF1731" evidence="3">
    <location>
        <begin position="247"/>
        <end position="293"/>
    </location>
</feature>